<dbReference type="EMBL" id="JBHUOR010000017">
    <property type="protein sequence ID" value="MFD2867380.1"/>
    <property type="molecule type" value="Genomic_DNA"/>
</dbReference>
<comment type="caution">
    <text evidence="1">The sequence shown here is derived from an EMBL/GenBank/DDBJ whole genome shotgun (WGS) entry which is preliminary data.</text>
</comment>
<dbReference type="SUPFAM" id="SSF52540">
    <property type="entry name" value="P-loop containing nucleoside triphosphate hydrolases"/>
    <property type="match status" value="1"/>
</dbReference>
<sequence length="579" mass="67208">MVTSDFFEFFDEEEANIFIEQAEYIDENEFLKWSIAHPDEKRILKKLSSGGAKLLVGPRGCGKTTLMLKTYYKLLSNIDCENSKDSLPIYVNFKSALKVEPMYKANVNSSFWFNQWILYKLYQGLYSLGEQINQVQIFEDKLIFSKEQVNLHLNDIEYRFSELSSEKDILTIDMLEDEISKILNIFGKQHCVLLLDDAAHAFSPEQQRDFFEFFRKVKGKKISPKAAVYPGVTNYSANFHVGHDAEEINVWLDVNTQGYLQFMFKLLEKRLPSNIYNSLFKKQNILEIIAFASFGMPRSFLNMVRELYKKDDNEEIVYSLQKRTMSNIIKKNVKQTIGIYNSLQYQLPTYNKFIINGEEIFKDIVNSLKEYNKEKELEEQTTTIAISKDTPVELKKVISFYQYSGLVMPIGERSKGPLEGVYELYLIHYGVLIENNVFLGKKSISINDLQTSLKSRNSKFFKKISSSSLLKDKDAKILFPLALPPCQQCKTARQDEDARFCYNCGAILKSVSVFESLVTNDIDKLPLTKQRVKSIKEQSTIRTIKDILMDTDNKELRRVKQIGEVWAERIFSYAEEFIV</sequence>
<dbReference type="RefSeq" id="WP_380146709.1">
    <property type="nucleotide sequence ID" value="NZ_JBHUOR010000017.1"/>
</dbReference>
<dbReference type="InterPro" id="IPR056955">
    <property type="entry name" value="ORC-CDC6-like"/>
</dbReference>
<protein>
    <recommendedName>
        <fullName evidence="3">Zinc ribbon domain-containing protein</fullName>
    </recommendedName>
</protein>
<keyword evidence="2" id="KW-1185">Reference proteome</keyword>
<dbReference type="InterPro" id="IPR027417">
    <property type="entry name" value="P-loop_NTPase"/>
</dbReference>
<evidence type="ECO:0000313" key="2">
    <source>
        <dbReference type="Proteomes" id="UP001597568"/>
    </source>
</evidence>
<name>A0ABW5XWM8_9BACL</name>
<evidence type="ECO:0000313" key="1">
    <source>
        <dbReference type="EMBL" id="MFD2867380.1"/>
    </source>
</evidence>
<dbReference type="Proteomes" id="UP001597568">
    <property type="component" value="Unassembled WGS sequence"/>
</dbReference>
<reference evidence="2" key="1">
    <citation type="journal article" date="2019" name="Int. J. Syst. Evol. Microbiol.">
        <title>The Global Catalogue of Microorganisms (GCM) 10K type strain sequencing project: providing services to taxonomists for standard genome sequencing and annotation.</title>
        <authorList>
            <consortium name="The Broad Institute Genomics Platform"/>
            <consortium name="The Broad Institute Genome Sequencing Center for Infectious Disease"/>
            <person name="Wu L."/>
            <person name="Ma J."/>
        </authorList>
    </citation>
    <scope>NUCLEOTIDE SEQUENCE [LARGE SCALE GENOMIC DNA]</scope>
    <source>
        <strain evidence="2">KCTC 33522</strain>
    </source>
</reference>
<evidence type="ECO:0008006" key="3">
    <source>
        <dbReference type="Google" id="ProtNLM"/>
    </source>
</evidence>
<dbReference type="Pfam" id="PF24389">
    <property type="entry name" value="ORC-CDC6-like"/>
    <property type="match status" value="1"/>
</dbReference>
<dbReference type="Gene3D" id="3.40.50.300">
    <property type="entry name" value="P-loop containing nucleotide triphosphate hydrolases"/>
    <property type="match status" value="1"/>
</dbReference>
<proteinExistence type="predicted"/>
<gene>
    <name evidence="1" type="ORF">ACFSY7_02550</name>
</gene>
<accession>A0ABW5XWM8</accession>
<organism evidence="1 2">
    <name type="scientific">Kurthia populi</name>
    <dbReference type="NCBI Taxonomy" id="1562132"/>
    <lineage>
        <taxon>Bacteria</taxon>
        <taxon>Bacillati</taxon>
        <taxon>Bacillota</taxon>
        <taxon>Bacilli</taxon>
        <taxon>Bacillales</taxon>
        <taxon>Caryophanaceae</taxon>
        <taxon>Kurthia</taxon>
    </lineage>
</organism>